<name>A0AAX3LJ91_9ENTR</name>
<protein>
    <recommendedName>
        <fullName evidence="3">DNA-binding protein</fullName>
    </recommendedName>
</protein>
<evidence type="ECO:0000313" key="1">
    <source>
        <dbReference type="EMBL" id="WCE16335.1"/>
    </source>
</evidence>
<keyword evidence="2" id="KW-1185">Reference proteome</keyword>
<dbReference type="EMBL" id="CP116351">
    <property type="protein sequence ID" value="WCE16335.1"/>
    <property type="molecule type" value="Genomic_DNA"/>
</dbReference>
<gene>
    <name evidence="1" type="ORF">PHA72_28215</name>
</gene>
<keyword evidence="1" id="KW-0614">Plasmid</keyword>
<evidence type="ECO:0000313" key="2">
    <source>
        <dbReference type="Proteomes" id="UP001210538"/>
    </source>
</evidence>
<dbReference type="AlphaFoldDB" id="A0AAX3LJ91"/>
<dbReference type="RefSeq" id="WP_227119176.1">
    <property type="nucleotide sequence ID" value="NZ_CP116351.1"/>
</dbReference>
<reference evidence="1 2" key="1">
    <citation type="submission" date="2023-01" db="EMBL/GenBank/DDBJ databases">
        <title>Genome sequence resource and annotation of Enterobacter ludwigii, an economically important pathogen of seedling wilt with strawberry.</title>
        <authorList>
            <person name="Xie Y."/>
        </authorList>
    </citation>
    <scope>NUCLEOTIDE SEQUENCE [LARGE SCALE GENOMIC DNA]</scope>
    <source>
        <strain evidence="1 2">CM-TZ4</strain>
        <plasmid evidence="1 2">unnamed4</plasmid>
    </source>
</reference>
<proteinExistence type="predicted"/>
<evidence type="ECO:0008006" key="3">
    <source>
        <dbReference type="Google" id="ProtNLM"/>
    </source>
</evidence>
<dbReference type="Proteomes" id="UP001210538">
    <property type="component" value="Plasmid unnamed4"/>
</dbReference>
<organism evidence="1 2">
    <name type="scientific">Enterobacter ludwigii</name>
    <dbReference type="NCBI Taxonomy" id="299767"/>
    <lineage>
        <taxon>Bacteria</taxon>
        <taxon>Pseudomonadati</taxon>
        <taxon>Pseudomonadota</taxon>
        <taxon>Gammaproteobacteria</taxon>
        <taxon>Enterobacterales</taxon>
        <taxon>Enterobacteriaceae</taxon>
        <taxon>Enterobacter</taxon>
        <taxon>Enterobacter cloacae complex</taxon>
    </lineage>
</organism>
<sequence length="65" mass="7736">MEITTKQFAELLNIKEGELVHLYRTSGSYEGVRLPEPLYQQTIKTRKFRYHDVVNFINLISQYQS</sequence>
<accession>A0AAX3LJ91</accession>
<geneLocation type="plasmid" evidence="1 2">
    <name>unnamed4</name>
</geneLocation>